<reference evidence="5" key="4">
    <citation type="submission" date="2025-05" db="UniProtKB">
        <authorList>
            <consortium name="EnsemblFungi"/>
        </authorList>
    </citation>
    <scope>IDENTIFICATION</scope>
    <source>
        <strain evidence="5">isolate 1-1 / race 1 (BBBD)</strain>
    </source>
</reference>
<evidence type="ECO:0000313" key="5">
    <source>
        <dbReference type="EnsemblFungi" id="PTTG_25490-t43_1-p1"/>
    </source>
</evidence>
<dbReference type="InterPro" id="IPR001878">
    <property type="entry name" value="Znf_CCHC"/>
</dbReference>
<proteinExistence type="predicted"/>
<organism evidence="4">
    <name type="scientific">Puccinia triticina (isolate 1-1 / race 1 (BBBD))</name>
    <name type="common">Brown leaf rust fungus</name>
    <dbReference type="NCBI Taxonomy" id="630390"/>
    <lineage>
        <taxon>Eukaryota</taxon>
        <taxon>Fungi</taxon>
        <taxon>Dikarya</taxon>
        <taxon>Basidiomycota</taxon>
        <taxon>Pucciniomycotina</taxon>
        <taxon>Pucciniomycetes</taxon>
        <taxon>Pucciniales</taxon>
        <taxon>Pucciniaceae</taxon>
        <taxon>Puccinia</taxon>
    </lineage>
</organism>
<keyword evidence="6" id="KW-1185">Reference proteome</keyword>
<evidence type="ECO:0000256" key="2">
    <source>
        <dbReference type="PROSITE-ProRule" id="PRU00047"/>
    </source>
</evidence>
<dbReference type="SUPFAM" id="SSF57756">
    <property type="entry name" value="Retrovirus zinc finger-like domains"/>
    <property type="match status" value="1"/>
</dbReference>
<dbReference type="GO" id="GO:0003676">
    <property type="term" value="F:nucleic acid binding"/>
    <property type="evidence" value="ECO:0007669"/>
    <property type="project" value="InterPro"/>
</dbReference>
<dbReference type="PROSITE" id="PS50158">
    <property type="entry name" value="ZF_CCHC"/>
    <property type="match status" value="1"/>
</dbReference>
<dbReference type="Proteomes" id="UP000005240">
    <property type="component" value="Unassembled WGS sequence"/>
</dbReference>
<dbReference type="EMBL" id="ADAS02000005">
    <property type="protein sequence ID" value="OAV98747.1"/>
    <property type="molecule type" value="Genomic_DNA"/>
</dbReference>
<dbReference type="GO" id="GO:0008270">
    <property type="term" value="F:zinc ion binding"/>
    <property type="evidence" value="ECO:0007669"/>
    <property type="project" value="UniProtKB-KW"/>
</dbReference>
<dbReference type="SMART" id="SM00343">
    <property type="entry name" value="ZnF_C2HC"/>
    <property type="match status" value="1"/>
</dbReference>
<gene>
    <name evidence="4" type="ORF">PTTG_25490</name>
</gene>
<evidence type="ECO:0000259" key="3">
    <source>
        <dbReference type="PROSITE" id="PS50158"/>
    </source>
</evidence>
<dbReference type="EnsemblFungi" id="PTTG_25490-t43_1">
    <property type="protein sequence ID" value="PTTG_25490-t43_1-p1"/>
    <property type="gene ID" value="PTTG_25490"/>
</dbReference>
<keyword evidence="2" id="KW-0862">Zinc</keyword>
<evidence type="ECO:0000313" key="4">
    <source>
        <dbReference type="EMBL" id="OAV98747.1"/>
    </source>
</evidence>
<name>A0A180H120_PUCT1</name>
<dbReference type="AlphaFoldDB" id="A0A180H120"/>
<dbReference type="VEuPathDB" id="FungiDB:PTTG_25490"/>
<keyword evidence="1" id="KW-0507">mRNA processing</keyword>
<dbReference type="InterPro" id="IPR036875">
    <property type="entry name" value="Znf_CCHC_sf"/>
</dbReference>
<keyword evidence="2" id="KW-0479">Metal-binding</keyword>
<reference evidence="4" key="1">
    <citation type="submission" date="2009-11" db="EMBL/GenBank/DDBJ databases">
        <authorList>
            <consortium name="The Broad Institute Genome Sequencing Platform"/>
            <person name="Ward D."/>
            <person name="Feldgarden M."/>
            <person name="Earl A."/>
            <person name="Young S.K."/>
            <person name="Zeng Q."/>
            <person name="Koehrsen M."/>
            <person name="Alvarado L."/>
            <person name="Berlin A."/>
            <person name="Bochicchio J."/>
            <person name="Borenstein D."/>
            <person name="Chapman S.B."/>
            <person name="Chen Z."/>
            <person name="Engels R."/>
            <person name="Freedman E."/>
            <person name="Gellesch M."/>
            <person name="Goldberg J."/>
            <person name="Griggs A."/>
            <person name="Gujja S."/>
            <person name="Heilman E."/>
            <person name="Heiman D."/>
            <person name="Hepburn T."/>
            <person name="Howarth C."/>
            <person name="Jen D."/>
            <person name="Larson L."/>
            <person name="Lewis B."/>
            <person name="Mehta T."/>
            <person name="Park D."/>
            <person name="Pearson M."/>
            <person name="Roberts A."/>
            <person name="Saif S."/>
            <person name="Shea T."/>
            <person name="Shenoy N."/>
            <person name="Sisk P."/>
            <person name="Stolte C."/>
            <person name="Sykes S."/>
            <person name="Thomson T."/>
            <person name="Walk T."/>
            <person name="White J."/>
            <person name="Yandava C."/>
            <person name="Izard J."/>
            <person name="Baranova O.V."/>
            <person name="Blanton J.M."/>
            <person name="Tanner A.C."/>
            <person name="Dewhirst F.E."/>
            <person name="Haas B."/>
            <person name="Nusbaum C."/>
            <person name="Birren B."/>
        </authorList>
    </citation>
    <scope>NUCLEOTIDE SEQUENCE [LARGE SCALE GENOMIC DNA]</scope>
    <source>
        <strain evidence="4">1-1 BBBD Race 1</strain>
    </source>
</reference>
<evidence type="ECO:0000313" key="6">
    <source>
        <dbReference type="Proteomes" id="UP000005240"/>
    </source>
</evidence>
<accession>A0A180H120</accession>
<dbReference type="GO" id="GO:0006397">
    <property type="term" value="P:mRNA processing"/>
    <property type="evidence" value="ECO:0007669"/>
    <property type="project" value="UniProtKB-KW"/>
</dbReference>
<reference evidence="5 6" key="3">
    <citation type="journal article" date="2017" name="G3 (Bethesda)">
        <title>Comparative analysis highlights variable genome content of wheat rusts and divergence of the mating loci.</title>
        <authorList>
            <person name="Cuomo C.A."/>
            <person name="Bakkeren G."/>
            <person name="Khalil H.B."/>
            <person name="Panwar V."/>
            <person name="Joly D."/>
            <person name="Linning R."/>
            <person name="Sakthikumar S."/>
            <person name="Song X."/>
            <person name="Adiconis X."/>
            <person name="Fan L."/>
            <person name="Goldberg J.M."/>
            <person name="Levin J.Z."/>
            <person name="Young S."/>
            <person name="Zeng Q."/>
            <person name="Anikster Y."/>
            <person name="Bruce M."/>
            <person name="Wang M."/>
            <person name="Yin C."/>
            <person name="McCallum B."/>
            <person name="Szabo L.J."/>
            <person name="Hulbert S."/>
            <person name="Chen X."/>
            <person name="Fellers J.P."/>
        </authorList>
    </citation>
    <scope>NUCLEOTIDE SEQUENCE</scope>
    <source>
        <strain evidence="6">Isolate 1-1 / race 1 (BBBD)</strain>
        <strain evidence="5">isolate 1-1 / race 1 (BBBD)</strain>
    </source>
</reference>
<reference evidence="4" key="2">
    <citation type="submission" date="2016-05" db="EMBL/GenBank/DDBJ databases">
        <title>Comparative analysis highlights variable genome content of wheat rusts and divergence of the mating loci.</title>
        <authorList>
            <person name="Cuomo C.A."/>
            <person name="Bakkeren G."/>
            <person name="Szabo L."/>
            <person name="Khalil H."/>
            <person name="Joly D."/>
            <person name="Goldberg J."/>
            <person name="Young S."/>
            <person name="Zeng Q."/>
            <person name="Fellers J."/>
        </authorList>
    </citation>
    <scope>NUCLEOTIDE SEQUENCE [LARGE SCALE GENOMIC DNA]</scope>
    <source>
        <strain evidence="4">1-1 BBBD Race 1</strain>
    </source>
</reference>
<evidence type="ECO:0000256" key="1">
    <source>
        <dbReference type="ARBA" id="ARBA00022664"/>
    </source>
</evidence>
<dbReference type="STRING" id="630390.A0A180H120"/>
<feature type="domain" description="CCHC-type" evidence="3">
    <location>
        <begin position="279"/>
        <end position="294"/>
    </location>
</feature>
<sequence length="350" mass="38493">MDPPLPEPSNCVTRKSDHVIFPQGDGNRLLACDAKRLKELRDFKEAEFLLKQSKLVAGLIQSAKSLFRSENILMEDGNNFGDWYWNLVEVGRACLTSVTFFFEKCDNTTFEKIGRAVLIGSIDRSHVAEMQKFIDADGHNAGISSGLKDLLSEWTSLGVKFGTNTFLGLIDQAAVMELGAQYKSNFELKVENLVQADKKGGCPTFEAVINALDICKEQHRNITEIAASGPAFTSSQPPSALIASAGTEDTFDVLAYLAEVNHLEWVDALDFYALTANTCWHCGGGGHYARKCQEKAKGATSNNQFSQPVDTIVGTIYGQLPSGFLVHSGRFPRMNFCRTPTPPTRNQQHA</sequence>
<protein>
    <submittedName>
        <fullName evidence="5">CCHC-type domain-containing protein</fullName>
    </submittedName>
</protein>
<keyword evidence="2" id="KW-0863">Zinc-finger</keyword>